<keyword evidence="1" id="KW-0560">Oxidoreductase</keyword>
<dbReference type="InterPro" id="IPR029061">
    <property type="entry name" value="THDP-binding"/>
</dbReference>
<dbReference type="SUPFAM" id="SSF52518">
    <property type="entry name" value="Thiamin diphosphate-binding fold (THDP-binding)"/>
    <property type="match status" value="2"/>
</dbReference>
<dbReference type="InterPro" id="IPR019752">
    <property type="entry name" value="Pyrv/ketoisovalerate_OxRed_cat"/>
</dbReference>
<organism evidence="4 5">
    <name type="scientific">Bradyrhizobium brasilense</name>
    <dbReference type="NCBI Taxonomy" id="1419277"/>
    <lineage>
        <taxon>Bacteria</taxon>
        <taxon>Pseudomonadati</taxon>
        <taxon>Pseudomonadota</taxon>
        <taxon>Alphaproteobacteria</taxon>
        <taxon>Hyphomicrobiales</taxon>
        <taxon>Nitrobacteraceae</taxon>
        <taxon>Bradyrhizobium</taxon>
    </lineage>
</organism>
<feature type="domain" description="Pyruvate/ketoisovalerate oxidoreductase catalytic" evidence="2">
    <location>
        <begin position="732"/>
        <end position="919"/>
    </location>
</feature>
<accession>A0A1G7JLX0</accession>
<evidence type="ECO:0000256" key="1">
    <source>
        <dbReference type="ARBA" id="ARBA00023002"/>
    </source>
</evidence>
<dbReference type="AlphaFoldDB" id="A0A1G7JLX0"/>
<dbReference type="EMBL" id="FMZW01000049">
    <property type="protein sequence ID" value="SDF25459.1"/>
    <property type="molecule type" value="Genomic_DNA"/>
</dbReference>
<dbReference type="SUPFAM" id="SSF52922">
    <property type="entry name" value="TK C-terminal domain-like"/>
    <property type="match status" value="1"/>
</dbReference>
<protein>
    <submittedName>
        <fullName evidence="4">Indolepyruvate ferredoxin oxidoreductase</fullName>
    </submittedName>
</protein>
<gene>
    <name evidence="4" type="ORF">SAMN05216337_104921</name>
</gene>
<dbReference type="Proteomes" id="UP000199245">
    <property type="component" value="Unassembled WGS sequence"/>
</dbReference>
<reference evidence="4 5" key="1">
    <citation type="submission" date="2016-10" db="EMBL/GenBank/DDBJ databases">
        <authorList>
            <person name="de Groot N.N."/>
        </authorList>
    </citation>
    <scope>NUCLEOTIDE SEQUENCE [LARGE SCALE GENOMIC DNA]</scope>
    <source>
        <strain evidence="4 5">R5</strain>
    </source>
</reference>
<dbReference type="InterPro" id="IPR002869">
    <property type="entry name" value="Pyrv_flavodox_OxRed_cen"/>
</dbReference>
<dbReference type="Gene3D" id="3.40.920.10">
    <property type="entry name" value="Pyruvate-ferredoxin oxidoreductase, PFOR, domain III"/>
    <property type="match status" value="1"/>
</dbReference>
<proteinExistence type="predicted"/>
<dbReference type="InterPro" id="IPR051457">
    <property type="entry name" value="2-oxoacid:Fd_oxidoreductase"/>
</dbReference>
<evidence type="ECO:0000259" key="3">
    <source>
        <dbReference type="Pfam" id="PF20169"/>
    </source>
</evidence>
<dbReference type="Pfam" id="PF20169">
    <property type="entry name" value="DUF6537"/>
    <property type="match status" value="1"/>
</dbReference>
<dbReference type="CDD" id="cd07034">
    <property type="entry name" value="TPP_PYR_PFOR_IOR-alpha_like"/>
    <property type="match status" value="1"/>
</dbReference>
<dbReference type="InterPro" id="IPR046667">
    <property type="entry name" value="DUF6537"/>
</dbReference>
<dbReference type="PANTHER" id="PTHR48084:SF3">
    <property type="entry name" value="SUBUNIT OF PYRUVATE:FLAVODOXIN OXIDOREDUCTASE"/>
    <property type="match status" value="1"/>
</dbReference>
<dbReference type="Pfam" id="PF01558">
    <property type="entry name" value="POR"/>
    <property type="match status" value="1"/>
</dbReference>
<dbReference type="InterPro" id="IPR002880">
    <property type="entry name" value="Pyrv_Fd/Flavodoxin_OxRdtase_N"/>
</dbReference>
<dbReference type="NCBIfam" id="NF009589">
    <property type="entry name" value="PRK13030.1"/>
    <property type="match status" value="1"/>
</dbReference>
<dbReference type="GO" id="GO:0016903">
    <property type="term" value="F:oxidoreductase activity, acting on the aldehyde or oxo group of donors"/>
    <property type="evidence" value="ECO:0007669"/>
    <property type="project" value="InterPro"/>
</dbReference>
<name>A0A1G7JLX0_9BRAD</name>
<evidence type="ECO:0000313" key="5">
    <source>
        <dbReference type="Proteomes" id="UP000199245"/>
    </source>
</evidence>
<sequence>MTLRETATSVDLDYRLHDAITKAEGRVFTSGTQALVRLLVMQRLADRRDGIRSAGFVSGYRGSPLAGVDTELWRAKSALADHDIRFLPGINEDLAATAVSGTQRVGQDPNRTVDGVFALWYGKGPGVDRAGDAIRHGHATGASGKGGVVLVVGDDHAATSSSIPNASDMSLMGWGIPILHPAGVEEYVEFGLWAWAASRFSGAWVAFKAISETVESSRSFTAPVLPRFTAPSRDRFPEGGLGYSTRDFLTPAIELRMARRLEAIAAFAQMNSLDRMLIDAPQADIGIVAVGKNATDVLEVFERIGLPPHVLAQKGVRVWRPGLIFPLDRAGFEQFSRGLKHILVVEEKTNLVEGQIKDAIFNWPADRRPSISGRGGLDGSPLVSALGQHRPSSLAAPLSAWLSDVRPDLGFGDRLSLFVRPSPLSNAADGMRRLPYFCSGCPHNSSTKVPEGSTALAGVGCHYMASWMDRETSGLTQMGAEGVDWAGQAAFTTTPHVFQNMGEGTYFHSGHLAIRQSIAAGHNITYKILFNDAVAMTGGQPVDGQLTVPQVARQMASEGARKVVIVTDDTARYAGTALDQGVTVHDRLDLDPIQRELRGIKGVTVLIYDQTCAAEKRRRRKKGTYSDPARRMFINSAVCEGCGDCGKASNCLSIVPLETDLGRKRAIDQTSCNKDFSCVEGFCPSFVSVLGGRLHKQPASGQDWIARANSLPQPLLALPDGRPHNLLVAGVGGSGIITVGAIIAMAAHLDGLEVAELDFTALAQKGGSVMCHLRLARDGRTINQPRIDWGEADGVVMGDLIVGCLPDSLGTVRKDVTRVLVNTHLGSTAEFARDPDADPRHHDLLAKVRHAAGTEMITGFDVQQLAQEQFGETTGANMILIGHAWQQGLIPVSAAAMIQAITLNGVAVEANKRAFACGRVVAAQGLPARGGQPTVLLEPEEWQALADRRTEELVRYQNSRYAASYRTFVGQCAATERLKLGSANTFVLTKTVANALFKLMAYKDEYEVARLYARPEFMADLKQRFEGDFTLRLHLAPPFLARPRAGSTTPQKIAFGSWMMRVFAVLARLRVLRGTGFDPFGHTEERRLERRLIDDYKALIDRLSIGLSPATLDKAVQLAKLPEQMRGFGHVKRANVAAAKREEQRLLREFETIANPTPRGIKDVA</sequence>
<keyword evidence="4" id="KW-0670">Pyruvate</keyword>
<feature type="domain" description="DUF6537" evidence="3">
    <location>
        <begin position="944"/>
        <end position="1142"/>
    </location>
</feature>
<dbReference type="SUPFAM" id="SSF53323">
    <property type="entry name" value="Pyruvate-ferredoxin oxidoreductase, PFOR, domain III"/>
    <property type="match status" value="1"/>
</dbReference>
<evidence type="ECO:0000259" key="2">
    <source>
        <dbReference type="Pfam" id="PF01558"/>
    </source>
</evidence>
<dbReference type="NCBIfam" id="NF009588">
    <property type="entry name" value="PRK13029.1"/>
    <property type="match status" value="1"/>
</dbReference>
<evidence type="ECO:0000313" key="4">
    <source>
        <dbReference type="EMBL" id="SDF25459.1"/>
    </source>
</evidence>
<dbReference type="PANTHER" id="PTHR48084">
    <property type="entry name" value="2-OXOGLUTARATE OXIDOREDUCTASE SUBUNIT KORB-RELATED"/>
    <property type="match status" value="1"/>
</dbReference>
<dbReference type="Gene3D" id="3.40.50.970">
    <property type="match status" value="1"/>
</dbReference>
<dbReference type="InterPro" id="IPR009014">
    <property type="entry name" value="Transketo_C/PFOR_II"/>
</dbReference>